<protein>
    <submittedName>
        <fullName evidence="3">LanC-like protein 3</fullName>
    </submittedName>
</protein>
<reference evidence="3" key="1">
    <citation type="submission" date="2016-06" db="UniProtKB">
        <authorList>
            <consortium name="WormBaseParasite"/>
        </authorList>
    </citation>
    <scope>IDENTIFICATION</scope>
</reference>
<dbReference type="PANTHER" id="PTHR12736:SF7">
    <property type="entry name" value="LANC-LIKE PROTEIN 3"/>
    <property type="match status" value="1"/>
</dbReference>
<feature type="binding site" evidence="2">
    <location>
        <position position="177"/>
    </location>
    <ligand>
        <name>Zn(2+)</name>
        <dbReference type="ChEBI" id="CHEBI:29105"/>
    </ligand>
</feature>
<keyword evidence="2" id="KW-0479">Metal-binding</keyword>
<evidence type="ECO:0000256" key="1">
    <source>
        <dbReference type="ARBA" id="ARBA00007179"/>
    </source>
</evidence>
<dbReference type="SMART" id="SM01260">
    <property type="entry name" value="LANC_like"/>
    <property type="match status" value="1"/>
</dbReference>
<dbReference type="SUPFAM" id="SSF158745">
    <property type="entry name" value="LanC-like"/>
    <property type="match status" value="1"/>
</dbReference>
<dbReference type="PRINTS" id="PR01950">
    <property type="entry name" value="LANCSUPER"/>
</dbReference>
<dbReference type="CDD" id="cd04794">
    <property type="entry name" value="euk_LANCL"/>
    <property type="match status" value="1"/>
</dbReference>
<name>A0A183AXX2_9TREM</name>
<dbReference type="PRINTS" id="PR01951">
    <property type="entry name" value="LANCEUKARYTE"/>
</dbReference>
<evidence type="ECO:0000313" key="3">
    <source>
        <dbReference type="WBParaSite" id="ECPE_0001184201-mRNA-1"/>
    </source>
</evidence>
<dbReference type="WBParaSite" id="ECPE_0001184201-mRNA-1">
    <property type="protein sequence ID" value="ECPE_0001184201-mRNA-1"/>
    <property type="gene ID" value="ECPE_0001184201"/>
</dbReference>
<comment type="similarity">
    <text evidence="1">Belongs to the LanC-like protein family.</text>
</comment>
<dbReference type="AlphaFoldDB" id="A0A183AXX2"/>
<dbReference type="GO" id="GO:0005975">
    <property type="term" value="P:carbohydrate metabolic process"/>
    <property type="evidence" value="ECO:0007669"/>
    <property type="project" value="InterPro"/>
</dbReference>
<proteinExistence type="inferred from homology"/>
<dbReference type="GO" id="GO:0046872">
    <property type="term" value="F:metal ion binding"/>
    <property type="evidence" value="ECO:0007669"/>
    <property type="project" value="UniProtKB-KW"/>
</dbReference>
<sequence length="264" mass="29499">LRWSSPILTIPSLFFPAQSVLPDKDVFEICHAIIQSGKDYARQHFSPCPLMYAYHGVEYFGVAHGLAGILFTLMQFPDYLKTNPESEQLVRNSLAYMLQITPVDTGNLPSAMDEVSGLYRVSPSEMLVHWCHGATGAILVYMRAFILWKDPRFLVASRQCADLIWQKGLLKKGPGICHGVAGSGYAFLAMYRLVGEVTYLHRAAMFAEFMQSDTFQHARRPDFPYSLFEGLAGTACFYADLAKPSEAAFPLMDLFWNSPSTSGN</sequence>
<dbReference type="InterPro" id="IPR007822">
    <property type="entry name" value="LANC-like"/>
</dbReference>
<dbReference type="InterPro" id="IPR012341">
    <property type="entry name" value="6hp_glycosidase-like_sf"/>
</dbReference>
<dbReference type="InterPro" id="IPR020464">
    <property type="entry name" value="LanC-like_prot_euk"/>
</dbReference>
<evidence type="ECO:0000256" key="2">
    <source>
        <dbReference type="PIRSR" id="PIRSR607822-1"/>
    </source>
</evidence>
<feature type="binding site" evidence="2">
    <location>
        <position position="131"/>
    </location>
    <ligand>
        <name>Zn(2+)</name>
        <dbReference type="ChEBI" id="CHEBI:29105"/>
    </ligand>
</feature>
<dbReference type="GO" id="GO:0031179">
    <property type="term" value="P:peptide modification"/>
    <property type="evidence" value="ECO:0007669"/>
    <property type="project" value="InterPro"/>
</dbReference>
<keyword evidence="2" id="KW-0862">Zinc</keyword>
<organism evidence="3">
    <name type="scientific">Echinostoma caproni</name>
    <dbReference type="NCBI Taxonomy" id="27848"/>
    <lineage>
        <taxon>Eukaryota</taxon>
        <taxon>Metazoa</taxon>
        <taxon>Spiralia</taxon>
        <taxon>Lophotrochozoa</taxon>
        <taxon>Platyhelminthes</taxon>
        <taxon>Trematoda</taxon>
        <taxon>Digenea</taxon>
        <taxon>Plagiorchiida</taxon>
        <taxon>Echinostomata</taxon>
        <taxon>Echinostomatoidea</taxon>
        <taxon>Echinostomatidae</taxon>
        <taxon>Echinostoma</taxon>
    </lineage>
</organism>
<feature type="binding site" evidence="2">
    <location>
        <position position="178"/>
    </location>
    <ligand>
        <name>Zn(2+)</name>
        <dbReference type="ChEBI" id="CHEBI:29105"/>
    </ligand>
</feature>
<dbReference type="PANTHER" id="PTHR12736">
    <property type="entry name" value="LANC-LIKE PROTEIN"/>
    <property type="match status" value="1"/>
</dbReference>
<accession>A0A183AXX2</accession>
<dbReference type="Gene3D" id="1.50.10.10">
    <property type="match status" value="1"/>
</dbReference>
<dbReference type="GO" id="GO:0005886">
    <property type="term" value="C:plasma membrane"/>
    <property type="evidence" value="ECO:0007669"/>
    <property type="project" value="TreeGrafter"/>
</dbReference>
<dbReference type="Pfam" id="PF05147">
    <property type="entry name" value="LANC_like"/>
    <property type="match status" value="1"/>
</dbReference>